<reference evidence="2" key="1">
    <citation type="journal article" date="2023" name="Nat. Plants">
        <title>Single-cell RNA sequencing provides a high-resolution roadmap for understanding the multicellular compartmentation of specialized metabolism.</title>
        <authorList>
            <person name="Sun S."/>
            <person name="Shen X."/>
            <person name="Li Y."/>
            <person name="Li Y."/>
            <person name="Wang S."/>
            <person name="Li R."/>
            <person name="Zhang H."/>
            <person name="Shen G."/>
            <person name="Guo B."/>
            <person name="Wei J."/>
            <person name="Xu J."/>
            <person name="St-Pierre B."/>
            <person name="Chen S."/>
            <person name="Sun C."/>
        </authorList>
    </citation>
    <scope>NUCLEOTIDE SEQUENCE [LARGE SCALE GENOMIC DNA]</scope>
</reference>
<evidence type="ECO:0000313" key="1">
    <source>
        <dbReference type="EMBL" id="KAI5664438.1"/>
    </source>
</evidence>
<evidence type="ECO:0000313" key="2">
    <source>
        <dbReference type="Proteomes" id="UP001060085"/>
    </source>
</evidence>
<protein>
    <submittedName>
        <fullName evidence="1">Uncharacterized protein</fullName>
    </submittedName>
</protein>
<dbReference type="EMBL" id="CM044705">
    <property type="protein sequence ID" value="KAI5664438.1"/>
    <property type="molecule type" value="Genomic_DNA"/>
</dbReference>
<gene>
    <name evidence="1" type="ORF">M9H77_23761</name>
</gene>
<name>A0ACC0ATX7_CATRO</name>
<organism evidence="1 2">
    <name type="scientific">Catharanthus roseus</name>
    <name type="common">Madagascar periwinkle</name>
    <name type="synonym">Vinca rosea</name>
    <dbReference type="NCBI Taxonomy" id="4058"/>
    <lineage>
        <taxon>Eukaryota</taxon>
        <taxon>Viridiplantae</taxon>
        <taxon>Streptophyta</taxon>
        <taxon>Embryophyta</taxon>
        <taxon>Tracheophyta</taxon>
        <taxon>Spermatophyta</taxon>
        <taxon>Magnoliopsida</taxon>
        <taxon>eudicotyledons</taxon>
        <taxon>Gunneridae</taxon>
        <taxon>Pentapetalae</taxon>
        <taxon>asterids</taxon>
        <taxon>lamiids</taxon>
        <taxon>Gentianales</taxon>
        <taxon>Apocynaceae</taxon>
        <taxon>Rauvolfioideae</taxon>
        <taxon>Vinceae</taxon>
        <taxon>Catharanthinae</taxon>
        <taxon>Catharanthus</taxon>
    </lineage>
</organism>
<sequence length="221" mass="25059">MPSRSNLYNIPIASSQPNKVIHMRSNPFNTPESSRPSMVMPTRSNLYNTPQSSEPTEQVDVSLFFRLSSLKQGNKVHLTNLHNKFPERAFLPSQIAYKFSITRSDLQAIFPESLDQKELMIGNVKRITADKVVSCHEMFRPFATYFCQLLSSTRHVQIEMVEPKTKVAINTAMATCHMDTLAWPKDHVAFQILKFSPGEGEACHWMTQIDLSWVASGPSIN</sequence>
<proteinExistence type="predicted"/>
<comment type="caution">
    <text evidence="1">The sequence shown here is derived from an EMBL/GenBank/DDBJ whole genome shotgun (WGS) entry which is preliminary data.</text>
</comment>
<keyword evidence="2" id="KW-1185">Reference proteome</keyword>
<accession>A0ACC0ATX7</accession>
<dbReference type="Proteomes" id="UP001060085">
    <property type="component" value="Linkage Group LG05"/>
</dbReference>